<gene>
    <name evidence="2" type="ORF">Daesc_010349</name>
</gene>
<organism evidence="2 3">
    <name type="scientific">Daldinia eschscholtzii</name>
    <dbReference type="NCBI Taxonomy" id="292717"/>
    <lineage>
        <taxon>Eukaryota</taxon>
        <taxon>Fungi</taxon>
        <taxon>Dikarya</taxon>
        <taxon>Ascomycota</taxon>
        <taxon>Pezizomycotina</taxon>
        <taxon>Sordariomycetes</taxon>
        <taxon>Xylariomycetidae</taxon>
        <taxon>Xylariales</taxon>
        <taxon>Hypoxylaceae</taxon>
        <taxon>Daldinia</taxon>
    </lineage>
</organism>
<dbReference type="Proteomes" id="UP001369815">
    <property type="component" value="Unassembled WGS sequence"/>
</dbReference>
<comment type="caution">
    <text evidence="2">The sequence shown here is derived from an EMBL/GenBank/DDBJ whole genome shotgun (WGS) entry which is preliminary data.</text>
</comment>
<protein>
    <submittedName>
        <fullName evidence="2">Uncharacterized protein</fullName>
    </submittedName>
</protein>
<feature type="signal peptide" evidence="1">
    <location>
        <begin position="1"/>
        <end position="22"/>
    </location>
</feature>
<dbReference type="AlphaFoldDB" id="A0AAX6M7F2"/>
<proteinExistence type="predicted"/>
<keyword evidence="3" id="KW-1185">Reference proteome</keyword>
<reference evidence="2 3" key="1">
    <citation type="journal article" date="2024" name="Front Chem Biol">
        <title>Unveiling the potential of Daldinia eschscholtzii MFLUCC 19-0629 through bioactivity and bioinformatics studies for enhanced sustainable agriculture production.</title>
        <authorList>
            <person name="Brooks S."/>
            <person name="Weaver J.A."/>
            <person name="Klomchit A."/>
            <person name="Alharthi S.A."/>
            <person name="Onlamun T."/>
            <person name="Nurani R."/>
            <person name="Vong T.K."/>
            <person name="Alberti F."/>
            <person name="Greco C."/>
        </authorList>
    </citation>
    <scope>NUCLEOTIDE SEQUENCE [LARGE SCALE GENOMIC DNA]</scope>
    <source>
        <strain evidence="2">MFLUCC 19-0629</strain>
    </source>
</reference>
<evidence type="ECO:0000313" key="3">
    <source>
        <dbReference type="Proteomes" id="UP001369815"/>
    </source>
</evidence>
<accession>A0AAX6M7F2</accession>
<keyword evidence="1" id="KW-0732">Signal</keyword>
<sequence length="158" mass="16265">MLSTTFFQSILLLVAGASLSSASPVWPHYSIDGEHLEVLNMRASTSVNPGAVSNVECLDRNKNIVFHDQNVAELSICGGIAGSIQKCGGAPKSTTGRSGSAEFKLSAATSGATINISKGRWEQCVRAARAVCPTGSMKGTCTGGASSGNVNFTLDSPL</sequence>
<name>A0AAX6M7F2_9PEZI</name>
<feature type="chain" id="PRO_5043780430" evidence="1">
    <location>
        <begin position="23"/>
        <end position="158"/>
    </location>
</feature>
<dbReference type="EMBL" id="JBANMG010000010">
    <property type="protein sequence ID" value="KAK6948579.1"/>
    <property type="molecule type" value="Genomic_DNA"/>
</dbReference>
<evidence type="ECO:0000256" key="1">
    <source>
        <dbReference type="SAM" id="SignalP"/>
    </source>
</evidence>
<evidence type="ECO:0000313" key="2">
    <source>
        <dbReference type="EMBL" id="KAK6948579.1"/>
    </source>
</evidence>